<evidence type="ECO:0000256" key="15">
    <source>
        <dbReference type="ARBA" id="ARBA00032605"/>
    </source>
</evidence>
<comment type="caution">
    <text evidence="20">The sequence shown here is derived from an EMBL/GenBank/DDBJ whole genome shotgun (WGS) entry which is preliminary data.</text>
</comment>
<reference evidence="20 21" key="1">
    <citation type="submission" date="2018-03" db="EMBL/GenBank/DDBJ databases">
        <title>Genomic Encyclopedia of Archaeal and Bacterial Type Strains, Phase II (KMG-II): from individual species to whole genera.</title>
        <authorList>
            <person name="Goeker M."/>
        </authorList>
    </citation>
    <scope>NUCLEOTIDE SEQUENCE [LARGE SCALE GENOMIC DNA]</scope>
    <source>
        <strain evidence="20 21">DSM 45211</strain>
    </source>
</reference>
<dbReference type="AlphaFoldDB" id="A0A2P8E6Q8"/>
<evidence type="ECO:0000256" key="9">
    <source>
        <dbReference type="ARBA" id="ARBA00022679"/>
    </source>
</evidence>
<evidence type="ECO:0000256" key="5">
    <source>
        <dbReference type="ARBA" id="ARBA00013200"/>
    </source>
</evidence>
<evidence type="ECO:0000256" key="11">
    <source>
        <dbReference type="ARBA" id="ARBA00022842"/>
    </source>
</evidence>
<dbReference type="RefSeq" id="WP_106536431.1">
    <property type="nucleotide sequence ID" value="NZ_ML142899.1"/>
</dbReference>
<comment type="subcellular location">
    <subcellularLocation>
        <location evidence="2 19">Cell membrane</location>
        <topology evidence="2 19">Multi-pass membrane protein</topology>
    </subcellularLocation>
</comment>
<feature type="transmembrane region" description="Helical" evidence="19">
    <location>
        <begin position="197"/>
        <end position="216"/>
    </location>
</feature>
<evidence type="ECO:0000313" key="21">
    <source>
        <dbReference type="Proteomes" id="UP000243528"/>
    </source>
</evidence>
<dbReference type="HAMAP" id="MF_00719">
    <property type="entry name" value="CobS"/>
    <property type="match status" value="1"/>
</dbReference>
<evidence type="ECO:0000256" key="17">
    <source>
        <dbReference type="ARBA" id="ARBA00048623"/>
    </source>
</evidence>
<keyword evidence="12 19" id="KW-1133">Transmembrane helix</keyword>
<dbReference type="GO" id="GO:0005886">
    <property type="term" value="C:plasma membrane"/>
    <property type="evidence" value="ECO:0007669"/>
    <property type="project" value="UniProtKB-SubCell"/>
</dbReference>
<comment type="catalytic activity">
    <reaction evidence="17 19">
        <text>alpha-ribazole + adenosylcob(III)inamide-GDP = adenosylcob(III)alamin + GMP + H(+)</text>
        <dbReference type="Rhea" id="RHEA:16049"/>
        <dbReference type="ChEBI" id="CHEBI:10329"/>
        <dbReference type="ChEBI" id="CHEBI:15378"/>
        <dbReference type="ChEBI" id="CHEBI:18408"/>
        <dbReference type="ChEBI" id="CHEBI:58115"/>
        <dbReference type="ChEBI" id="CHEBI:60487"/>
        <dbReference type="EC" id="2.7.8.26"/>
    </reaction>
</comment>
<evidence type="ECO:0000256" key="19">
    <source>
        <dbReference type="HAMAP-Rule" id="MF_00719"/>
    </source>
</evidence>
<feature type="transmembrane region" description="Helical" evidence="19">
    <location>
        <begin position="34"/>
        <end position="53"/>
    </location>
</feature>
<evidence type="ECO:0000256" key="1">
    <source>
        <dbReference type="ARBA" id="ARBA00001946"/>
    </source>
</evidence>
<evidence type="ECO:0000256" key="12">
    <source>
        <dbReference type="ARBA" id="ARBA00022989"/>
    </source>
</evidence>
<accession>A0A2P8E6Q8</accession>
<comment type="pathway">
    <text evidence="3 19">Cofactor biosynthesis; adenosylcobalamin biosynthesis; adenosylcobalamin from cob(II)yrinate a,c-diamide: step 7/7.</text>
</comment>
<evidence type="ECO:0000256" key="14">
    <source>
        <dbReference type="ARBA" id="ARBA00025228"/>
    </source>
</evidence>
<evidence type="ECO:0000256" key="18">
    <source>
        <dbReference type="ARBA" id="ARBA00049504"/>
    </source>
</evidence>
<gene>
    <name evidence="19" type="primary">cobS</name>
    <name evidence="20" type="ORF">CLV30_10417</name>
</gene>
<keyword evidence="21" id="KW-1185">Reference proteome</keyword>
<evidence type="ECO:0000256" key="2">
    <source>
        <dbReference type="ARBA" id="ARBA00004651"/>
    </source>
</evidence>
<keyword evidence="11 19" id="KW-0460">Magnesium</keyword>
<name>A0A2P8E6Q8_9ACTN</name>
<keyword evidence="10 19" id="KW-0812">Transmembrane</keyword>
<comment type="function">
    <text evidence="14 19">Joins adenosylcobinamide-GDP and alpha-ribazole to generate adenosylcobalamin (Ado-cobalamin). Also synthesizes adenosylcobalamin 5'-phosphate from adenosylcobinamide-GDP and alpha-ribazole 5'-phosphate.</text>
</comment>
<evidence type="ECO:0000256" key="16">
    <source>
        <dbReference type="ARBA" id="ARBA00032853"/>
    </source>
</evidence>
<protein>
    <recommendedName>
        <fullName evidence="6 19">Adenosylcobinamide-GDP ribazoletransferase</fullName>
        <ecNumber evidence="5 19">2.7.8.26</ecNumber>
    </recommendedName>
    <alternativeName>
        <fullName evidence="16 19">Cobalamin synthase</fullName>
    </alternativeName>
    <alternativeName>
        <fullName evidence="15 19">Cobalamin-5'-phosphate synthase</fullName>
    </alternativeName>
</protein>
<dbReference type="EMBL" id="PYGE01000004">
    <property type="protein sequence ID" value="PSL05155.1"/>
    <property type="molecule type" value="Genomic_DNA"/>
</dbReference>
<dbReference type="GO" id="GO:0009236">
    <property type="term" value="P:cobalamin biosynthetic process"/>
    <property type="evidence" value="ECO:0007669"/>
    <property type="project" value="UniProtKB-UniRule"/>
</dbReference>
<organism evidence="20 21">
    <name type="scientific">Haloactinopolyspora alba</name>
    <dbReference type="NCBI Taxonomy" id="648780"/>
    <lineage>
        <taxon>Bacteria</taxon>
        <taxon>Bacillati</taxon>
        <taxon>Actinomycetota</taxon>
        <taxon>Actinomycetes</taxon>
        <taxon>Jiangellales</taxon>
        <taxon>Jiangellaceae</taxon>
        <taxon>Haloactinopolyspora</taxon>
    </lineage>
</organism>
<evidence type="ECO:0000313" key="20">
    <source>
        <dbReference type="EMBL" id="PSL05155.1"/>
    </source>
</evidence>
<dbReference type="PANTHER" id="PTHR34148">
    <property type="entry name" value="ADENOSYLCOBINAMIDE-GDP RIBAZOLETRANSFERASE"/>
    <property type="match status" value="1"/>
</dbReference>
<feature type="transmembrane region" description="Helical" evidence="19">
    <location>
        <begin position="108"/>
        <end position="129"/>
    </location>
</feature>
<dbReference type="GO" id="GO:0008818">
    <property type="term" value="F:cobalamin 5'-phosphate synthase activity"/>
    <property type="evidence" value="ECO:0007669"/>
    <property type="project" value="UniProtKB-UniRule"/>
</dbReference>
<feature type="transmembrane region" description="Helical" evidence="19">
    <location>
        <begin position="228"/>
        <end position="248"/>
    </location>
</feature>
<evidence type="ECO:0000256" key="13">
    <source>
        <dbReference type="ARBA" id="ARBA00023136"/>
    </source>
</evidence>
<keyword evidence="7 19" id="KW-1003">Cell membrane</keyword>
<evidence type="ECO:0000256" key="8">
    <source>
        <dbReference type="ARBA" id="ARBA00022573"/>
    </source>
</evidence>
<dbReference type="PANTHER" id="PTHR34148:SF1">
    <property type="entry name" value="ADENOSYLCOBINAMIDE-GDP RIBAZOLETRANSFERASE"/>
    <property type="match status" value="1"/>
</dbReference>
<evidence type="ECO:0000256" key="3">
    <source>
        <dbReference type="ARBA" id="ARBA00004663"/>
    </source>
</evidence>
<proteinExistence type="inferred from homology"/>
<evidence type="ECO:0000256" key="6">
    <source>
        <dbReference type="ARBA" id="ARBA00015850"/>
    </source>
</evidence>
<dbReference type="InterPro" id="IPR003805">
    <property type="entry name" value="CobS"/>
</dbReference>
<evidence type="ECO:0000256" key="7">
    <source>
        <dbReference type="ARBA" id="ARBA00022475"/>
    </source>
</evidence>
<keyword evidence="9 19" id="KW-0808">Transferase</keyword>
<dbReference type="Pfam" id="PF02654">
    <property type="entry name" value="CobS"/>
    <property type="match status" value="1"/>
</dbReference>
<evidence type="ECO:0000256" key="4">
    <source>
        <dbReference type="ARBA" id="ARBA00010561"/>
    </source>
</evidence>
<dbReference type="UniPathway" id="UPA00148">
    <property type="reaction ID" value="UER00238"/>
</dbReference>
<dbReference type="Proteomes" id="UP000243528">
    <property type="component" value="Unassembled WGS sequence"/>
</dbReference>
<dbReference type="EC" id="2.7.8.26" evidence="5 19"/>
<evidence type="ECO:0000256" key="10">
    <source>
        <dbReference type="ARBA" id="ARBA00022692"/>
    </source>
</evidence>
<sequence length="253" mass="24918">MRLVAGFRAALGFLTRVPVGRIDAADMSLTRAGGYFPLVGAVVAAVATGVWWLGTSTAGPAAGAVLSVLAAVVVTGAIHEDGLADTADGLWGGADRDRRLQIMRDSRVGTYGVVAIAGDLAIRTAVLMPFGSGDLADATRILVAGHVLGRAAPLVLAAVLPPARTDGQGSRLGRPGAGGTALATVTVALAAVACAGWWAPVLVGAAAVPVLGLAVAARRRVGGATGDILGAGVALTNLTVAAVAAALIREGLV</sequence>
<keyword evidence="13 19" id="KW-0472">Membrane</keyword>
<comment type="similarity">
    <text evidence="4 19">Belongs to the CobS family.</text>
</comment>
<dbReference type="OrthoDB" id="9794223at2"/>
<comment type="cofactor">
    <cofactor evidence="1 19">
        <name>Mg(2+)</name>
        <dbReference type="ChEBI" id="CHEBI:18420"/>
    </cofactor>
</comment>
<keyword evidence="8 19" id="KW-0169">Cobalamin biosynthesis</keyword>
<dbReference type="GO" id="GO:0051073">
    <property type="term" value="F:adenosylcobinamide-GDP ribazoletransferase activity"/>
    <property type="evidence" value="ECO:0007669"/>
    <property type="project" value="UniProtKB-UniRule"/>
</dbReference>
<comment type="catalytic activity">
    <reaction evidence="18 19">
        <text>alpha-ribazole 5'-phosphate + adenosylcob(III)inamide-GDP = adenosylcob(III)alamin 5'-phosphate + GMP + H(+)</text>
        <dbReference type="Rhea" id="RHEA:23560"/>
        <dbReference type="ChEBI" id="CHEBI:15378"/>
        <dbReference type="ChEBI" id="CHEBI:57918"/>
        <dbReference type="ChEBI" id="CHEBI:58115"/>
        <dbReference type="ChEBI" id="CHEBI:60487"/>
        <dbReference type="ChEBI" id="CHEBI:60493"/>
        <dbReference type="EC" id="2.7.8.26"/>
    </reaction>
</comment>